<organism evidence="1">
    <name type="scientific">marine metagenome</name>
    <dbReference type="NCBI Taxonomy" id="408172"/>
    <lineage>
        <taxon>unclassified sequences</taxon>
        <taxon>metagenomes</taxon>
        <taxon>ecological metagenomes</taxon>
    </lineage>
</organism>
<reference evidence="1" key="1">
    <citation type="submission" date="2018-05" db="EMBL/GenBank/DDBJ databases">
        <authorList>
            <person name="Lanie J.A."/>
            <person name="Ng W.-L."/>
            <person name="Kazmierczak K.M."/>
            <person name="Andrzejewski T.M."/>
            <person name="Davidsen T.M."/>
            <person name="Wayne K.J."/>
            <person name="Tettelin H."/>
            <person name="Glass J.I."/>
            <person name="Rusch D."/>
            <person name="Podicherti R."/>
            <person name="Tsui H.-C.T."/>
            <person name="Winkler M.E."/>
        </authorList>
    </citation>
    <scope>NUCLEOTIDE SEQUENCE</scope>
</reference>
<protein>
    <submittedName>
        <fullName evidence="1">Uncharacterized protein</fullName>
    </submittedName>
</protein>
<dbReference type="AlphaFoldDB" id="A0A382B6V9"/>
<sequence length="54" mass="6023">VRRFELPVAPASLESAVSLLDHRSHYGHTDFAATVCLPPIISEFIKLIFVSSHF</sequence>
<dbReference type="EMBL" id="UINC01028371">
    <property type="protein sequence ID" value="SVB09241.1"/>
    <property type="molecule type" value="Genomic_DNA"/>
</dbReference>
<feature type="non-terminal residue" evidence="1">
    <location>
        <position position="1"/>
    </location>
</feature>
<gene>
    <name evidence="1" type="ORF">METZ01_LOCUS162095</name>
</gene>
<accession>A0A382B6V9</accession>
<evidence type="ECO:0000313" key="1">
    <source>
        <dbReference type="EMBL" id="SVB09241.1"/>
    </source>
</evidence>
<name>A0A382B6V9_9ZZZZ</name>
<proteinExistence type="predicted"/>